<sequence>MSRIIQLMPKSLQDRLDVKRCSDMALVHDMAEALVGDITPVDGVAKEEKSRRESETMDYICNNLLGQYEDGSQGRELRELWQEYEDSKTPESKFVHDVDKVELILQMYEYEERYKCEKDLGEFAWVTTKIETPEAKRMSDRILLDRVALWKKYGKEAKWPQDTKPETKMVP</sequence>
<proteinExistence type="predicted"/>
<evidence type="ECO:0000256" key="1">
    <source>
        <dbReference type="ARBA" id="ARBA00022723"/>
    </source>
</evidence>
<reference evidence="4" key="1">
    <citation type="journal article" date="2020" name="Stud. Mycol.">
        <title>101 Dothideomycetes genomes: a test case for predicting lifestyles and emergence of pathogens.</title>
        <authorList>
            <person name="Haridas S."/>
            <person name="Albert R."/>
            <person name="Binder M."/>
            <person name="Bloem J."/>
            <person name="Labutti K."/>
            <person name="Salamov A."/>
            <person name="Andreopoulos B."/>
            <person name="Baker S."/>
            <person name="Barry K."/>
            <person name="Bills G."/>
            <person name="Bluhm B."/>
            <person name="Cannon C."/>
            <person name="Castanera R."/>
            <person name="Culley D."/>
            <person name="Daum C."/>
            <person name="Ezra D."/>
            <person name="Gonzalez J."/>
            <person name="Henrissat B."/>
            <person name="Kuo A."/>
            <person name="Liang C."/>
            <person name="Lipzen A."/>
            <person name="Lutzoni F."/>
            <person name="Magnuson J."/>
            <person name="Mondo S."/>
            <person name="Nolan M."/>
            <person name="Ohm R."/>
            <person name="Pangilinan J."/>
            <person name="Park H.-J."/>
            <person name="Ramirez L."/>
            <person name="Alfaro M."/>
            <person name="Sun H."/>
            <person name="Tritt A."/>
            <person name="Yoshinaga Y."/>
            <person name="Zwiers L.-H."/>
            <person name="Turgeon B."/>
            <person name="Goodwin S."/>
            <person name="Spatafora J."/>
            <person name="Crous P."/>
            <person name="Grigoriev I."/>
        </authorList>
    </citation>
    <scope>NUCLEOTIDE SEQUENCE</scope>
    <source>
        <strain evidence="4">CBS 107.79</strain>
    </source>
</reference>
<dbReference type="GO" id="GO:0005737">
    <property type="term" value="C:cytoplasm"/>
    <property type="evidence" value="ECO:0007669"/>
    <property type="project" value="TreeGrafter"/>
</dbReference>
<dbReference type="PANTHER" id="PTHR11845:SF13">
    <property type="entry name" value="5'-DEOXYNUCLEOTIDASE HDDC2"/>
    <property type="match status" value="1"/>
</dbReference>
<feature type="domain" description="HD" evidence="3">
    <location>
        <begin position="2"/>
        <end position="134"/>
    </location>
</feature>
<dbReference type="Pfam" id="PF13023">
    <property type="entry name" value="HD_3"/>
    <property type="match status" value="1"/>
</dbReference>
<keyword evidence="2" id="KW-0378">Hydrolase</keyword>
<dbReference type="AlphaFoldDB" id="A0A6A5VTY7"/>
<dbReference type="PANTHER" id="PTHR11845">
    <property type="entry name" value="5'-DEOXYNUCLEOTIDASE HDDC2"/>
    <property type="match status" value="1"/>
</dbReference>
<protein>
    <recommendedName>
        <fullName evidence="3">HD domain-containing protein</fullName>
    </recommendedName>
</protein>
<evidence type="ECO:0000313" key="4">
    <source>
        <dbReference type="EMBL" id="KAF1980208.1"/>
    </source>
</evidence>
<dbReference type="InterPro" id="IPR006674">
    <property type="entry name" value="HD_domain"/>
</dbReference>
<evidence type="ECO:0000256" key="2">
    <source>
        <dbReference type="ARBA" id="ARBA00022801"/>
    </source>
</evidence>
<dbReference type="InterPro" id="IPR039356">
    <property type="entry name" value="YfbR/HDDC2"/>
</dbReference>
<keyword evidence="5" id="KW-1185">Reference proteome</keyword>
<evidence type="ECO:0000259" key="3">
    <source>
        <dbReference type="Pfam" id="PF13023"/>
    </source>
</evidence>
<dbReference type="GO" id="GO:0046872">
    <property type="term" value="F:metal ion binding"/>
    <property type="evidence" value="ECO:0007669"/>
    <property type="project" value="UniProtKB-KW"/>
</dbReference>
<dbReference type="Gene3D" id="1.10.3210.10">
    <property type="entry name" value="Hypothetical protein af1432"/>
    <property type="match status" value="1"/>
</dbReference>
<gene>
    <name evidence="4" type="ORF">BU23DRAFT_548394</name>
</gene>
<dbReference type="GO" id="GO:0002953">
    <property type="term" value="F:5'-deoxynucleotidase activity"/>
    <property type="evidence" value="ECO:0007669"/>
    <property type="project" value="InterPro"/>
</dbReference>
<dbReference type="SUPFAM" id="SSF109604">
    <property type="entry name" value="HD-domain/PDEase-like"/>
    <property type="match status" value="1"/>
</dbReference>
<dbReference type="EMBL" id="ML976656">
    <property type="protein sequence ID" value="KAF1980208.1"/>
    <property type="molecule type" value="Genomic_DNA"/>
</dbReference>
<organism evidence="4 5">
    <name type="scientific">Bimuria novae-zelandiae CBS 107.79</name>
    <dbReference type="NCBI Taxonomy" id="1447943"/>
    <lineage>
        <taxon>Eukaryota</taxon>
        <taxon>Fungi</taxon>
        <taxon>Dikarya</taxon>
        <taxon>Ascomycota</taxon>
        <taxon>Pezizomycotina</taxon>
        <taxon>Dothideomycetes</taxon>
        <taxon>Pleosporomycetidae</taxon>
        <taxon>Pleosporales</taxon>
        <taxon>Massarineae</taxon>
        <taxon>Didymosphaeriaceae</taxon>
        <taxon>Bimuria</taxon>
    </lineage>
</organism>
<name>A0A6A5VTY7_9PLEO</name>
<keyword evidence="1" id="KW-0479">Metal-binding</keyword>
<dbReference type="OrthoDB" id="10254258at2759"/>
<accession>A0A6A5VTY7</accession>
<dbReference type="Proteomes" id="UP000800036">
    <property type="component" value="Unassembled WGS sequence"/>
</dbReference>
<evidence type="ECO:0000313" key="5">
    <source>
        <dbReference type="Proteomes" id="UP000800036"/>
    </source>
</evidence>